<dbReference type="Proteomes" id="UP000254461">
    <property type="component" value="Unassembled WGS sequence"/>
</dbReference>
<reference evidence="3 4" key="1">
    <citation type="submission" date="2018-06" db="EMBL/GenBank/DDBJ databases">
        <authorList>
            <consortium name="Pathogen Informatics"/>
            <person name="Doyle S."/>
        </authorList>
    </citation>
    <scope>NUCLEOTIDE SEQUENCE [LARGE SCALE GENOMIC DNA]</scope>
    <source>
        <strain evidence="3 4">NCTC12092</strain>
    </source>
</reference>
<feature type="transmembrane region" description="Helical" evidence="2">
    <location>
        <begin position="7"/>
        <end position="26"/>
    </location>
</feature>
<evidence type="ECO:0000313" key="4">
    <source>
        <dbReference type="Proteomes" id="UP000254461"/>
    </source>
</evidence>
<keyword evidence="2" id="KW-0812">Transmembrane</keyword>
<dbReference type="Pfam" id="PF13416">
    <property type="entry name" value="SBP_bac_8"/>
    <property type="match status" value="1"/>
</dbReference>
<dbReference type="PANTHER" id="PTHR30006">
    <property type="entry name" value="THIAMINE-BINDING PERIPLASMIC PROTEIN-RELATED"/>
    <property type="match status" value="1"/>
</dbReference>
<dbReference type="PANTHER" id="PTHR30006:SF2">
    <property type="entry name" value="ABC TRANSPORTER SUBSTRATE-BINDING PROTEIN"/>
    <property type="match status" value="1"/>
</dbReference>
<name>A0A380JQD5_9STRE</name>
<dbReference type="Gene3D" id="3.40.190.10">
    <property type="entry name" value="Periplasmic binding protein-like II"/>
    <property type="match status" value="2"/>
</dbReference>
<dbReference type="InterPro" id="IPR006059">
    <property type="entry name" value="SBP"/>
</dbReference>
<accession>A0A380JQD5</accession>
<dbReference type="PIRSF" id="PIRSF002825">
    <property type="entry name" value="CfbpA"/>
    <property type="match status" value="1"/>
</dbReference>
<gene>
    <name evidence="3" type="ORF">NCTC12092_01188</name>
</gene>
<dbReference type="GO" id="GO:0015888">
    <property type="term" value="P:thiamine transport"/>
    <property type="evidence" value="ECO:0007669"/>
    <property type="project" value="TreeGrafter"/>
</dbReference>
<evidence type="ECO:0000256" key="1">
    <source>
        <dbReference type="ARBA" id="ARBA00022729"/>
    </source>
</evidence>
<dbReference type="SUPFAM" id="SSF53850">
    <property type="entry name" value="Periplasmic binding protein-like II"/>
    <property type="match status" value="1"/>
</dbReference>
<dbReference type="GO" id="GO:0030288">
    <property type="term" value="C:outer membrane-bounded periplasmic space"/>
    <property type="evidence" value="ECO:0007669"/>
    <property type="project" value="TreeGrafter"/>
</dbReference>
<dbReference type="GO" id="GO:0030976">
    <property type="term" value="F:thiamine pyrophosphate binding"/>
    <property type="evidence" value="ECO:0007669"/>
    <property type="project" value="TreeGrafter"/>
</dbReference>
<dbReference type="InterPro" id="IPR026045">
    <property type="entry name" value="Ferric-bd"/>
</dbReference>
<organism evidence="3 4">
    <name type="scientific">Streptococcus equi subsp. equi</name>
    <dbReference type="NCBI Taxonomy" id="148942"/>
    <lineage>
        <taxon>Bacteria</taxon>
        <taxon>Bacillati</taxon>
        <taxon>Bacillota</taxon>
        <taxon>Bacilli</taxon>
        <taxon>Lactobacillales</taxon>
        <taxon>Streptococcaceae</taxon>
        <taxon>Streptococcus</taxon>
    </lineage>
</organism>
<protein>
    <submittedName>
        <fullName evidence="3">Extracellular solute-binding protein</fullName>
    </submittedName>
</protein>
<keyword evidence="1" id="KW-0732">Signal</keyword>
<keyword evidence="2" id="KW-0472">Membrane</keyword>
<dbReference type="EMBL" id="UHFF01000002">
    <property type="protein sequence ID" value="SUN46782.1"/>
    <property type="molecule type" value="Genomic_DNA"/>
</dbReference>
<evidence type="ECO:0000313" key="3">
    <source>
        <dbReference type="EMBL" id="SUN46782.1"/>
    </source>
</evidence>
<evidence type="ECO:0000256" key="2">
    <source>
        <dbReference type="SAM" id="Phobius"/>
    </source>
</evidence>
<dbReference type="GO" id="GO:0030975">
    <property type="term" value="F:thiamine binding"/>
    <property type="evidence" value="ECO:0007669"/>
    <property type="project" value="TreeGrafter"/>
</dbReference>
<proteinExistence type="predicted"/>
<sequence>MTRKTLLLAMVIVILGVIGSGLYAIWRHQAGPAPSKPRELVVLTPNSQNILTGTIPAFEEKYGIKIRLIQGGTGQLIDRLQKDKDQLHADIFFGGNYTQFESHKELFEPYLSKHIGFVLPDYLLQSEVATPYTLNGSVLIVNNELAKDMVITSYEDLLKPELKGKIAFADPNTSSSAFSQLTNILLAKGGYTNPKAWSYIKQLIHSMNSIKSASSSDVYQSVAEGKMTVGLTYEDPCVNLLKSGANVSIVYPKEGTVFLPSAVAIVKQSKAKADAKLFINYILSLDVQRAFGQSTSNRPIRKDAKASQDMKPLDDIVTLKEDYDYITRHKKNILERYNQLRRTAD</sequence>
<keyword evidence="2" id="KW-1133">Transmembrane helix</keyword>
<dbReference type="AlphaFoldDB" id="A0A380JQD5"/>